<feature type="compositionally biased region" description="Polar residues" evidence="1">
    <location>
        <begin position="126"/>
        <end position="137"/>
    </location>
</feature>
<comment type="caution">
    <text evidence="2">The sequence shown here is derived from an EMBL/GenBank/DDBJ whole genome shotgun (WGS) entry which is preliminary data.</text>
</comment>
<dbReference type="Proteomes" id="UP001149400">
    <property type="component" value="Unassembled WGS sequence"/>
</dbReference>
<organism evidence="2 3">
    <name type="scientific">Enterovibrio gelatinilyticus</name>
    <dbReference type="NCBI Taxonomy" id="2899819"/>
    <lineage>
        <taxon>Bacteria</taxon>
        <taxon>Pseudomonadati</taxon>
        <taxon>Pseudomonadota</taxon>
        <taxon>Gammaproteobacteria</taxon>
        <taxon>Vibrionales</taxon>
        <taxon>Vibrionaceae</taxon>
        <taxon>Enterovibrio</taxon>
    </lineage>
</organism>
<sequence>MLIDITMMRGEVPRIKDHLLPDEASTLSIDCRFEHGIVAPRKGNEALGTLPSTPLALHKYGDNWLLWESDTVSVTGSPMAQDPYQRVYFTGDGKPKLTAQDTAVSPNGFGPATSYDLGVSRPTSAPVVTNIDASTGENPPDGESASFDDEDRLYIQTYVTRFGEEGAPGEASLSVLIEKPGSTVTVKLTQPGVNTHNVAHTRLYRSVTSTSDSDYLLVAEIPISNSHYVDSARDINGPVIETWDYDVPPENMQGICVMANGICAGFAGNEVMFSEAYLPYAWPRAYRDTTEHEIVGIAPIGTSLVVVTKGYPYVFGGITPDAITGHKLDVEQSCISARSLVVISGMAMYASPDGLVVVSSDDANVVTEPIIDRDSWQAFNPHSIHAVAVEGQYVAQGEGGGFIYDPLSQAFTRLTQTWDAAFTDLERDVLITVQGNDYSTWQQGHDDIPYVWRSKSFLMPVDCLMNSARIQSPTPEKAAAKFIADGQVVFELAEGEIDGRAFRLPAVRATTWQVEVSGTAEIERIKVASLGEANSLARYGVTGEKDNNRQAQLSLATVSAKNGLRDHERDRSMKTLSGAGLGVKNYAKPQ</sequence>
<feature type="region of interest" description="Disordered" evidence="1">
    <location>
        <begin position="126"/>
        <end position="147"/>
    </location>
</feature>
<protein>
    <submittedName>
        <fullName evidence="2">Uncharacterized protein</fullName>
    </submittedName>
</protein>
<gene>
    <name evidence="2" type="ORF">LRP50_21860</name>
</gene>
<proteinExistence type="predicted"/>
<name>A0ABT5R667_9GAMM</name>
<accession>A0ABT5R667</accession>
<dbReference type="EMBL" id="JAJUBC010000034">
    <property type="protein sequence ID" value="MDD1795770.1"/>
    <property type="molecule type" value="Genomic_DNA"/>
</dbReference>
<reference evidence="2" key="1">
    <citation type="submission" date="2021-12" db="EMBL/GenBank/DDBJ databases">
        <title>Enterovibrio ZSDZ35 sp. nov. and Enterovibrio ZSDZ42 sp. nov., isolated from coastal seawater in Qingdao.</title>
        <authorList>
            <person name="Zhang P."/>
        </authorList>
    </citation>
    <scope>NUCLEOTIDE SEQUENCE</scope>
    <source>
        <strain evidence="2">ZSDZ42</strain>
    </source>
</reference>
<evidence type="ECO:0000313" key="2">
    <source>
        <dbReference type="EMBL" id="MDD1795770.1"/>
    </source>
</evidence>
<evidence type="ECO:0000313" key="3">
    <source>
        <dbReference type="Proteomes" id="UP001149400"/>
    </source>
</evidence>
<keyword evidence="3" id="KW-1185">Reference proteome</keyword>
<evidence type="ECO:0000256" key="1">
    <source>
        <dbReference type="SAM" id="MobiDB-lite"/>
    </source>
</evidence>
<dbReference type="RefSeq" id="WP_274166555.1">
    <property type="nucleotide sequence ID" value="NZ_JAJUBC010000034.1"/>
</dbReference>